<keyword evidence="2" id="KW-1185">Reference proteome</keyword>
<dbReference type="Proteomes" id="UP000274483">
    <property type="component" value="Chromosome"/>
</dbReference>
<evidence type="ECO:0000313" key="2">
    <source>
        <dbReference type="Proteomes" id="UP000274483"/>
    </source>
</evidence>
<name>A0ABM7CAJ5_9FLAO</name>
<gene>
    <name evidence="1" type="ORF">EIB71_10320</name>
</gene>
<evidence type="ECO:0000313" key="1">
    <source>
        <dbReference type="EMBL" id="AZI68037.1"/>
    </source>
</evidence>
<protein>
    <submittedName>
        <fullName evidence="1">Uncharacterized protein</fullName>
    </submittedName>
</protein>
<sequence length="73" mass="7926">MEISDKTPGSLALIQNGNYNTALFVNPSDYPTNTQIIVNGSGNHIDITGSNSISDGMKITINANDMTIFMRNY</sequence>
<accession>A0ABM7CAJ5</accession>
<dbReference type="RefSeq" id="WP_124758364.1">
    <property type="nucleotide sequence ID" value="NZ_CBCRWA010000001.1"/>
</dbReference>
<dbReference type="EMBL" id="CP034158">
    <property type="protein sequence ID" value="AZI68037.1"/>
    <property type="molecule type" value="Genomic_DNA"/>
</dbReference>
<organism evidence="1 2">
    <name type="scientific">Kaistella daneshvariae</name>
    <dbReference type="NCBI Taxonomy" id="2487074"/>
    <lineage>
        <taxon>Bacteria</taxon>
        <taxon>Pseudomonadati</taxon>
        <taxon>Bacteroidota</taxon>
        <taxon>Flavobacteriia</taxon>
        <taxon>Flavobacteriales</taxon>
        <taxon>Weeksellaceae</taxon>
        <taxon>Chryseobacterium group</taxon>
        <taxon>Kaistella</taxon>
    </lineage>
</organism>
<proteinExistence type="predicted"/>
<reference evidence="1 2" key="1">
    <citation type="submission" date="2018-11" db="EMBL/GenBank/DDBJ databases">
        <title>Proposal to divide the Flavobacteriaceae and reorganize its genera based on Amino Acid Identity values calculated from whole genome sequences.</title>
        <authorList>
            <person name="Nicholson A.C."/>
            <person name="Gulvik C.A."/>
            <person name="Whitney A.M."/>
            <person name="Humrighouse B.W."/>
            <person name="Bell M."/>
            <person name="Holmes B."/>
            <person name="Steigerwalt A.G."/>
            <person name="Villarma A."/>
            <person name="Sheth M."/>
            <person name="Batra D."/>
            <person name="Pryor J."/>
            <person name="Bernardet J.-F."/>
            <person name="Hugo C."/>
            <person name="Kampfer P."/>
            <person name="Newman J.D."/>
            <person name="McQuiston J.R."/>
        </authorList>
    </citation>
    <scope>NUCLEOTIDE SEQUENCE [LARGE SCALE GENOMIC DNA]</scope>
    <source>
        <strain evidence="1 2">H3001</strain>
    </source>
</reference>